<dbReference type="InterPro" id="IPR010405">
    <property type="entry name" value="COBRA1"/>
</dbReference>
<protein>
    <submittedName>
        <fullName evidence="1">Negative elongation factor complex member b</fullName>
    </submittedName>
</protein>
<dbReference type="GO" id="GO:0032021">
    <property type="term" value="C:NELF complex"/>
    <property type="evidence" value="ECO:0007669"/>
    <property type="project" value="TreeGrafter"/>
</dbReference>
<evidence type="ECO:0000313" key="2">
    <source>
        <dbReference type="Proteomes" id="UP001149090"/>
    </source>
</evidence>
<keyword evidence="1" id="KW-0251">Elongation factor</keyword>
<sequence length="567" mass="65626">MRKRLIGSLGGKHILEQLSKEQPGKAIKTFQKENELQVPSSKPAIELLSLLGFTMKDINLSTLNFIKENTISLIKNLSVEQQLIFLEKSFPYIVIEELQEIPISIMKNLQNVPENFLRQLIPNQDICCKLPLEIQQKIWEMEPNVFLQQIELIVNEFRFDFQEQNRALVLYGTQIHPSKRRRGSRSLQKLLEIIGRSQKLYNLTLDYLRDLFIKTADLNICTFKSGVVMGIHDAQITELNRNNKSHTFTWIFDACIKDGTCRASRIDELKKFFDSITENDKILGDIAMVLADPFATFTLVRSIFISLKDLVPKQEIPKESEELRYLTILLQIASECHITIQKPKFIVPSIDNELLTIFYPMIVYRIIEEQSKLENKPSNSKDENQYSDLIKLLESRKPIARQATLYYILDKISQNFSECQILEHLLPSLCLTIHEGSLEDFAFVRSLIVLLSEKETVTNQQWVCVVDKFLVPLSTFSLQVHLQCLDLFTSSRSKPIHLILNSAKKLASLSDLFLNRERDASFTFPTLSYLLDEYRNLENILLLSKIDPFFLGQIISLLSEFINEFHN</sequence>
<dbReference type="GO" id="GO:0003746">
    <property type="term" value="F:translation elongation factor activity"/>
    <property type="evidence" value="ECO:0007669"/>
    <property type="project" value="UniProtKB-KW"/>
</dbReference>
<dbReference type="EMBL" id="JAPDFW010000118">
    <property type="protein sequence ID" value="KAJ5068261.1"/>
    <property type="molecule type" value="Genomic_DNA"/>
</dbReference>
<keyword evidence="1" id="KW-0648">Protein biosynthesis</keyword>
<accession>A0A9Q0R6F7</accession>
<organism evidence="1 2">
    <name type="scientific">Anaeramoeba ignava</name>
    <name type="common">Anaerobic marine amoeba</name>
    <dbReference type="NCBI Taxonomy" id="1746090"/>
    <lineage>
        <taxon>Eukaryota</taxon>
        <taxon>Metamonada</taxon>
        <taxon>Anaeramoebidae</taxon>
        <taxon>Anaeramoeba</taxon>
    </lineage>
</organism>
<evidence type="ECO:0000313" key="1">
    <source>
        <dbReference type="EMBL" id="KAJ5068261.1"/>
    </source>
</evidence>
<gene>
    <name evidence="1" type="ORF">M0811_12488</name>
</gene>
<dbReference type="OMA" id="ASECHIT"/>
<dbReference type="OrthoDB" id="5548359at2759"/>
<dbReference type="AlphaFoldDB" id="A0A9Q0R6F7"/>
<proteinExistence type="predicted"/>
<name>A0A9Q0R6F7_ANAIG</name>
<dbReference type="Pfam" id="PF06209">
    <property type="entry name" value="COBRA1"/>
    <property type="match status" value="1"/>
</dbReference>
<dbReference type="PANTHER" id="PTHR13503">
    <property type="entry name" value="NEGATIVE ELONGATION FACTOR COMPLEX MEMBER B"/>
    <property type="match status" value="1"/>
</dbReference>
<dbReference type="Proteomes" id="UP001149090">
    <property type="component" value="Unassembled WGS sequence"/>
</dbReference>
<dbReference type="PANTHER" id="PTHR13503:SF3">
    <property type="entry name" value="NEGATIVE ELONGATION FACTOR B"/>
    <property type="match status" value="1"/>
</dbReference>
<comment type="caution">
    <text evidence="1">The sequence shown here is derived from an EMBL/GenBank/DDBJ whole genome shotgun (WGS) entry which is preliminary data.</text>
</comment>
<keyword evidence="2" id="KW-1185">Reference proteome</keyword>
<reference evidence="1" key="1">
    <citation type="submission" date="2022-10" db="EMBL/GenBank/DDBJ databases">
        <title>Novel sulphate-reducing endosymbionts in the free-living metamonad Anaeramoeba.</title>
        <authorList>
            <person name="Jerlstrom-Hultqvist J."/>
            <person name="Cepicka I."/>
            <person name="Gallot-Lavallee L."/>
            <person name="Salas-Leiva D."/>
            <person name="Curtis B.A."/>
            <person name="Zahonova K."/>
            <person name="Pipaliya S."/>
            <person name="Dacks J."/>
            <person name="Roger A.J."/>
        </authorList>
    </citation>
    <scope>NUCLEOTIDE SEQUENCE</scope>
    <source>
        <strain evidence="1">BMAN</strain>
    </source>
</reference>
<dbReference type="GO" id="GO:0034244">
    <property type="term" value="P:negative regulation of transcription elongation by RNA polymerase II"/>
    <property type="evidence" value="ECO:0007669"/>
    <property type="project" value="TreeGrafter"/>
</dbReference>